<dbReference type="EC" id="2.7.7.41" evidence="6 18"/>
<keyword evidence="14" id="KW-0443">Lipid metabolism</keyword>
<evidence type="ECO:0000256" key="8">
    <source>
        <dbReference type="ARBA" id="ARBA00022475"/>
    </source>
</evidence>
<evidence type="ECO:0000256" key="16">
    <source>
        <dbReference type="ARBA" id="ARBA00023209"/>
    </source>
</evidence>
<comment type="pathway">
    <text evidence="3 18">Phospholipid metabolism; CDP-diacylglycerol biosynthesis; CDP-diacylglycerol from sn-glycerol 3-phosphate: step 3/3.</text>
</comment>
<evidence type="ECO:0000313" key="21">
    <source>
        <dbReference type="Proteomes" id="UP000028839"/>
    </source>
</evidence>
<feature type="transmembrane region" description="Helical" evidence="19">
    <location>
        <begin position="205"/>
        <end position="225"/>
    </location>
</feature>
<dbReference type="PANTHER" id="PTHR46382">
    <property type="entry name" value="PHOSPHATIDATE CYTIDYLYLTRANSFERASE"/>
    <property type="match status" value="1"/>
</dbReference>
<organism evidence="20 21">
    <name type="scientific">Nitrosococcus oceani C-27</name>
    <dbReference type="NCBI Taxonomy" id="314279"/>
    <lineage>
        <taxon>Bacteria</taxon>
        <taxon>Pseudomonadati</taxon>
        <taxon>Pseudomonadota</taxon>
        <taxon>Gammaproteobacteria</taxon>
        <taxon>Chromatiales</taxon>
        <taxon>Chromatiaceae</taxon>
        <taxon>Nitrosococcus</taxon>
    </lineage>
</organism>
<name>A0A0E2ZPL4_9GAMM</name>
<feature type="transmembrane region" description="Helical" evidence="19">
    <location>
        <begin position="78"/>
        <end position="97"/>
    </location>
</feature>
<evidence type="ECO:0000256" key="12">
    <source>
        <dbReference type="ARBA" id="ARBA00022695"/>
    </source>
</evidence>
<feature type="transmembrane region" description="Helical" evidence="19">
    <location>
        <begin position="180"/>
        <end position="199"/>
    </location>
</feature>
<keyword evidence="16" id="KW-0594">Phospholipid biosynthesis</keyword>
<dbReference type="InterPro" id="IPR000374">
    <property type="entry name" value="PC_trans"/>
</dbReference>
<dbReference type="GO" id="GO:0016024">
    <property type="term" value="P:CDP-diacylglycerol biosynthetic process"/>
    <property type="evidence" value="ECO:0007669"/>
    <property type="project" value="UniProtKB-UniPathway"/>
</dbReference>
<keyword evidence="13 19" id="KW-1133">Transmembrane helix</keyword>
<comment type="caution">
    <text evidence="20">The sequence shown here is derived from an EMBL/GenBank/DDBJ whole genome shotgun (WGS) entry which is preliminary data.</text>
</comment>
<dbReference type="Proteomes" id="UP000028839">
    <property type="component" value="Unassembled WGS sequence"/>
</dbReference>
<evidence type="ECO:0000256" key="9">
    <source>
        <dbReference type="ARBA" id="ARBA00022516"/>
    </source>
</evidence>
<dbReference type="PROSITE" id="PS01315">
    <property type="entry name" value="CDS"/>
    <property type="match status" value="1"/>
</dbReference>
<evidence type="ECO:0000256" key="6">
    <source>
        <dbReference type="ARBA" id="ARBA00012487"/>
    </source>
</evidence>
<evidence type="ECO:0000256" key="2">
    <source>
        <dbReference type="ARBA" id="ARBA00004651"/>
    </source>
</evidence>
<comment type="similarity">
    <text evidence="5 18">Belongs to the CDS family.</text>
</comment>
<keyword evidence="9" id="KW-0444">Lipid biosynthesis</keyword>
<gene>
    <name evidence="20" type="ORF">IB75_04100</name>
</gene>
<evidence type="ECO:0000256" key="17">
    <source>
        <dbReference type="ARBA" id="ARBA00023264"/>
    </source>
</evidence>
<dbReference type="OrthoDB" id="9799199at2"/>
<keyword evidence="15 19" id="KW-0472">Membrane</keyword>
<comment type="subcellular location">
    <subcellularLocation>
        <location evidence="2">Cell membrane</location>
        <topology evidence="2">Multi-pass membrane protein</topology>
    </subcellularLocation>
</comment>
<reference evidence="20 21" key="1">
    <citation type="submission" date="2014-07" db="EMBL/GenBank/DDBJ databases">
        <title>Comparative analysis of Nitrosococcus oceani genome inventories of strains from Pacific and Atlantic gyres.</title>
        <authorList>
            <person name="Lim C.K."/>
            <person name="Wang L."/>
            <person name="Sayavedra-Soto L.A."/>
            <person name="Klotz M.G."/>
        </authorList>
    </citation>
    <scope>NUCLEOTIDE SEQUENCE [LARGE SCALE GENOMIC DNA]</scope>
    <source>
        <strain evidence="20 21">C-27</strain>
    </source>
</reference>
<dbReference type="GO" id="GO:0005886">
    <property type="term" value="C:plasma membrane"/>
    <property type="evidence" value="ECO:0007669"/>
    <property type="project" value="UniProtKB-SubCell"/>
</dbReference>
<sequence length="273" mass="29266">MLKQRLITALILVPLTVWAVLSFPTGIIAWLLALVMAIGAWEWAGLIRLRDMGARLCYIVAVLLLLWGSYSLPFAGVAAIGVIWWGVCTVLLVRWAHKRSASALLLSKLVPGMIVGVLVLVPAWRAVIGLHGLPVIGPRMVLLLFILVWLADSAAYLVGRRFGRTCLAPALSPGKTREGVYGALGTGLLFSLMGGEILAFSGLAWWGFIGLVLLTLFASIVGDLLESLFKRLSAVKDSGCLLPGHGGMLDRFDSLTAAAPVFALGVWGLEQLQ</sequence>
<dbReference type="Pfam" id="PF01148">
    <property type="entry name" value="CTP_transf_1"/>
    <property type="match status" value="1"/>
</dbReference>
<protein>
    <recommendedName>
        <fullName evidence="7 18">Phosphatidate cytidylyltransferase</fullName>
        <ecNumber evidence="6 18">2.7.7.41</ecNumber>
    </recommendedName>
</protein>
<keyword evidence="8" id="KW-1003">Cell membrane</keyword>
<keyword evidence="17" id="KW-1208">Phospholipid metabolism</keyword>
<dbReference type="HOGENOM" id="CLU_037294_1_2_6"/>
<comment type="catalytic activity">
    <reaction evidence="1 18">
        <text>a 1,2-diacyl-sn-glycero-3-phosphate + CTP + H(+) = a CDP-1,2-diacyl-sn-glycerol + diphosphate</text>
        <dbReference type="Rhea" id="RHEA:16229"/>
        <dbReference type="ChEBI" id="CHEBI:15378"/>
        <dbReference type="ChEBI" id="CHEBI:33019"/>
        <dbReference type="ChEBI" id="CHEBI:37563"/>
        <dbReference type="ChEBI" id="CHEBI:58332"/>
        <dbReference type="ChEBI" id="CHEBI:58608"/>
        <dbReference type="EC" id="2.7.7.41"/>
    </reaction>
</comment>
<evidence type="ECO:0000256" key="13">
    <source>
        <dbReference type="ARBA" id="ARBA00022989"/>
    </source>
</evidence>
<evidence type="ECO:0000256" key="10">
    <source>
        <dbReference type="ARBA" id="ARBA00022679"/>
    </source>
</evidence>
<evidence type="ECO:0000313" key="20">
    <source>
        <dbReference type="EMBL" id="KFI20302.1"/>
    </source>
</evidence>
<evidence type="ECO:0000256" key="4">
    <source>
        <dbReference type="ARBA" id="ARBA00005189"/>
    </source>
</evidence>
<feature type="transmembrane region" description="Helical" evidence="19">
    <location>
        <begin position="56"/>
        <end position="72"/>
    </location>
</feature>
<evidence type="ECO:0000256" key="18">
    <source>
        <dbReference type="RuleBase" id="RU003938"/>
    </source>
</evidence>
<keyword evidence="12 18" id="KW-0548">Nucleotidyltransferase</keyword>
<dbReference type="UniPathway" id="UPA00557">
    <property type="reaction ID" value="UER00614"/>
</dbReference>
<evidence type="ECO:0000256" key="11">
    <source>
        <dbReference type="ARBA" id="ARBA00022692"/>
    </source>
</evidence>
<dbReference type="EMBL" id="JPGN01000023">
    <property type="protein sequence ID" value="KFI20302.1"/>
    <property type="molecule type" value="Genomic_DNA"/>
</dbReference>
<evidence type="ECO:0000256" key="5">
    <source>
        <dbReference type="ARBA" id="ARBA00010185"/>
    </source>
</evidence>
<evidence type="ECO:0000256" key="3">
    <source>
        <dbReference type="ARBA" id="ARBA00005119"/>
    </source>
</evidence>
<evidence type="ECO:0000256" key="7">
    <source>
        <dbReference type="ARBA" id="ARBA00019373"/>
    </source>
</evidence>
<dbReference type="GO" id="GO:0004605">
    <property type="term" value="F:phosphatidate cytidylyltransferase activity"/>
    <property type="evidence" value="ECO:0007669"/>
    <property type="project" value="UniProtKB-EC"/>
</dbReference>
<evidence type="ECO:0000256" key="15">
    <source>
        <dbReference type="ARBA" id="ARBA00023136"/>
    </source>
</evidence>
<evidence type="ECO:0000256" key="1">
    <source>
        <dbReference type="ARBA" id="ARBA00001698"/>
    </source>
</evidence>
<comment type="pathway">
    <text evidence="4">Lipid metabolism.</text>
</comment>
<feature type="transmembrane region" description="Helical" evidence="19">
    <location>
        <begin position="140"/>
        <end position="159"/>
    </location>
</feature>
<dbReference type="PANTHER" id="PTHR46382:SF1">
    <property type="entry name" value="PHOSPHATIDATE CYTIDYLYLTRANSFERASE"/>
    <property type="match status" value="1"/>
</dbReference>
<evidence type="ECO:0000256" key="14">
    <source>
        <dbReference type="ARBA" id="ARBA00023098"/>
    </source>
</evidence>
<evidence type="ECO:0000256" key="19">
    <source>
        <dbReference type="SAM" id="Phobius"/>
    </source>
</evidence>
<feature type="transmembrane region" description="Helical" evidence="19">
    <location>
        <begin position="109"/>
        <end position="128"/>
    </location>
</feature>
<proteinExistence type="inferred from homology"/>
<keyword evidence="11 18" id="KW-0812">Transmembrane</keyword>
<dbReference type="AlphaFoldDB" id="A0A0E2ZPL4"/>
<accession>A0A0E2ZPL4</accession>
<keyword evidence="10 18" id="KW-0808">Transferase</keyword>